<evidence type="ECO:0000313" key="1">
    <source>
        <dbReference type="EMBL" id="MTU70188.1"/>
    </source>
</evidence>
<gene>
    <name evidence="1" type="ORF">GMD92_14215</name>
</gene>
<organism evidence="1 2">
    <name type="scientific">Parabacteroides merdae</name>
    <dbReference type="NCBI Taxonomy" id="46503"/>
    <lineage>
        <taxon>Bacteria</taxon>
        <taxon>Pseudomonadati</taxon>
        <taxon>Bacteroidota</taxon>
        <taxon>Bacteroidia</taxon>
        <taxon>Bacteroidales</taxon>
        <taxon>Tannerellaceae</taxon>
        <taxon>Parabacteroides</taxon>
    </lineage>
</organism>
<dbReference type="RefSeq" id="WP_155152216.1">
    <property type="nucleotide sequence ID" value="NZ_WNCS01000020.1"/>
</dbReference>
<name>A0AA44AQ56_9BACT</name>
<dbReference type="EMBL" id="WNDA01000023">
    <property type="protein sequence ID" value="MTU70188.1"/>
    <property type="molecule type" value="Genomic_DNA"/>
</dbReference>
<sequence>MKYIIDSRFFDGSCLTSMSDDLHSDYGGETLEELREREKNPSLIAVSPGRMALLVKRYSRALSRPFREITEERYCDLFECLPPARMGRGWFFVGEPYYGSLYPFCFRSGDRFFMAERPLRLTDPEIQHQMKGHMEKLYRHPKIVKGEPFLQYMAWYNADVAYIPYSFILEGKKLFLRNLATRTGSVIDDRRNRDELARLLRNLRANHYEYCTFHSVKKDIFEFFEWVRKNRYTLAIHGTLFDFAPDHSYVDFHGNVCEYSAAFHYRIYSRPLFGDIINQLRCVKRHLSYKKEV</sequence>
<reference evidence="1 2" key="1">
    <citation type="journal article" date="2019" name="Nat. Med.">
        <title>A library of human gut bacterial isolates paired with longitudinal multiomics data enables mechanistic microbiome research.</title>
        <authorList>
            <person name="Poyet M."/>
            <person name="Groussin M."/>
            <person name="Gibbons S.M."/>
            <person name="Avila-Pacheco J."/>
            <person name="Jiang X."/>
            <person name="Kearney S.M."/>
            <person name="Perrotta A.R."/>
            <person name="Berdy B."/>
            <person name="Zhao S."/>
            <person name="Lieberman T.D."/>
            <person name="Swanson P.K."/>
            <person name="Smith M."/>
            <person name="Roesemann S."/>
            <person name="Alexander J.E."/>
            <person name="Rich S.A."/>
            <person name="Livny J."/>
            <person name="Vlamakis H."/>
            <person name="Clish C."/>
            <person name="Bullock K."/>
            <person name="Deik A."/>
            <person name="Scott J."/>
            <person name="Pierce K.A."/>
            <person name="Xavier R.J."/>
            <person name="Alm E.J."/>
        </authorList>
    </citation>
    <scope>NUCLEOTIDE SEQUENCE [LARGE SCALE GENOMIC DNA]</scope>
    <source>
        <strain evidence="1 2">BIOML-A16</strain>
    </source>
</reference>
<dbReference type="Proteomes" id="UP000448908">
    <property type="component" value="Unassembled WGS sequence"/>
</dbReference>
<dbReference type="AlphaFoldDB" id="A0AA44AQ56"/>
<protein>
    <submittedName>
        <fullName evidence="1">Uncharacterized protein</fullName>
    </submittedName>
</protein>
<proteinExistence type="predicted"/>
<accession>A0AA44AQ56</accession>
<evidence type="ECO:0000313" key="2">
    <source>
        <dbReference type="Proteomes" id="UP000448908"/>
    </source>
</evidence>
<comment type="caution">
    <text evidence="1">The sequence shown here is derived from an EMBL/GenBank/DDBJ whole genome shotgun (WGS) entry which is preliminary data.</text>
</comment>